<dbReference type="PROSITE" id="PS00463">
    <property type="entry name" value="ZN2_CY6_FUNGAL_1"/>
    <property type="match status" value="1"/>
</dbReference>
<comment type="subcellular location">
    <subcellularLocation>
        <location evidence="1">Nucleus</location>
    </subcellularLocation>
</comment>
<feature type="region of interest" description="Disordered" evidence="7">
    <location>
        <begin position="147"/>
        <end position="245"/>
    </location>
</feature>
<evidence type="ECO:0000256" key="7">
    <source>
        <dbReference type="SAM" id="MobiDB-lite"/>
    </source>
</evidence>
<dbReference type="PROSITE" id="PS50048">
    <property type="entry name" value="ZN2_CY6_FUNGAL_2"/>
    <property type="match status" value="1"/>
</dbReference>
<feature type="region of interest" description="Disordered" evidence="7">
    <location>
        <begin position="85"/>
        <end position="104"/>
    </location>
</feature>
<evidence type="ECO:0000256" key="5">
    <source>
        <dbReference type="ARBA" id="ARBA00023163"/>
    </source>
</evidence>
<dbReference type="Pfam" id="PF00172">
    <property type="entry name" value="Zn_clus"/>
    <property type="match status" value="1"/>
</dbReference>
<dbReference type="OrthoDB" id="10261408at2759"/>
<keyword evidence="5" id="KW-0804">Transcription</keyword>
<evidence type="ECO:0000259" key="8">
    <source>
        <dbReference type="PROSITE" id="PS50048"/>
    </source>
</evidence>
<dbReference type="PANTHER" id="PTHR46910">
    <property type="entry name" value="TRANSCRIPTION FACTOR PDR1"/>
    <property type="match status" value="1"/>
</dbReference>
<feature type="compositionally biased region" description="Low complexity" evidence="7">
    <location>
        <begin position="163"/>
        <end position="176"/>
    </location>
</feature>
<evidence type="ECO:0000256" key="3">
    <source>
        <dbReference type="ARBA" id="ARBA00023015"/>
    </source>
</evidence>
<sequence>MAPPRKAEKASRITIACNACRFRKQKCSGNKPVCTQCLQHNRVCDWPEQLKRGPAKGYIESLEHRLHETETVLLKVLSRISDAQLSSSINEDRQHRTRRSTGDLLYSPYPRLGKRGPEYWKRFPLDTAHNVREWQYDCLSHPRSVPVNQDLRPSTAGSSDNNTTLLSSGTGLTEETILGPNEQREPSEYQSSDISCTDVPADQREENNGALSPDSASPSTCSVARVSGTPRLEKPSRSIQKDKGPRVMSYVAQSQLEIAGGLNNIPQEPNIWSGAPSVHFQRQFLW</sequence>
<dbReference type="GO" id="GO:0005634">
    <property type="term" value="C:nucleus"/>
    <property type="evidence" value="ECO:0007669"/>
    <property type="project" value="UniProtKB-SubCell"/>
</dbReference>
<evidence type="ECO:0000313" key="10">
    <source>
        <dbReference type="Proteomes" id="UP000326950"/>
    </source>
</evidence>
<dbReference type="InterPro" id="IPR036864">
    <property type="entry name" value="Zn2-C6_fun-type_DNA-bd_sf"/>
</dbReference>
<dbReference type="EMBL" id="ML738617">
    <property type="protein sequence ID" value="KAE8163478.1"/>
    <property type="molecule type" value="Genomic_DNA"/>
</dbReference>
<dbReference type="CDD" id="cd00067">
    <property type="entry name" value="GAL4"/>
    <property type="match status" value="1"/>
</dbReference>
<dbReference type="GO" id="GO:0003677">
    <property type="term" value="F:DNA binding"/>
    <property type="evidence" value="ECO:0007669"/>
    <property type="project" value="UniProtKB-KW"/>
</dbReference>
<keyword evidence="10" id="KW-1185">Reference proteome</keyword>
<name>A0A5N6UXS4_ASPTM</name>
<dbReference type="InterPro" id="IPR050987">
    <property type="entry name" value="AtrR-like"/>
</dbReference>
<organism evidence="9 10">
    <name type="scientific">Aspergillus tamarii</name>
    <dbReference type="NCBI Taxonomy" id="41984"/>
    <lineage>
        <taxon>Eukaryota</taxon>
        <taxon>Fungi</taxon>
        <taxon>Dikarya</taxon>
        <taxon>Ascomycota</taxon>
        <taxon>Pezizomycotina</taxon>
        <taxon>Eurotiomycetes</taxon>
        <taxon>Eurotiomycetidae</taxon>
        <taxon>Eurotiales</taxon>
        <taxon>Aspergillaceae</taxon>
        <taxon>Aspergillus</taxon>
        <taxon>Aspergillus subgen. Circumdati</taxon>
    </lineage>
</organism>
<feature type="compositionally biased region" description="Basic and acidic residues" evidence="7">
    <location>
        <begin position="231"/>
        <end position="245"/>
    </location>
</feature>
<evidence type="ECO:0000256" key="6">
    <source>
        <dbReference type="ARBA" id="ARBA00023242"/>
    </source>
</evidence>
<dbReference type="Gene3D" id="4.10.240.10">
    <property type="entry name" value="Zn(2)-C6 fungal-type DNA-binding domain"/>
    <property type="match status" value="1"/>
</dbReference>
<dbReference type="GO" id="GO:0000981">
    <property type="term" value="F:DNA-binding transcription factor activity, RNA polymerase II-specific"/>
    <property type="evidence" value="ECO:0007669"/>
    <property type="project" value="InterPro"/>
</dbReference>
<dbReference type="InterPro" id="IPR001138">
    <property type="entry name" value="Zn2Cys6_DnaBD"/>
</dbReference>
<keyword evidence="3" id="KW-0805">Transcription regulation</keyword>
<dbReference type="GO" id="GO:0009893">
    <property type="term" value="P:positive regulation of metabolic process"/>
    <property type="evidence" value="ECO:0007669"/>
    <property type="project" value="UniProtKB-ARBA"/>
</dbReference>
<dbReference type="Proteomes" id="UP000326950">
    <property type="component" value="Unassembled WGS sequence"/>
</dbReference>
<dbReference type="PANTHER" id="PTHR46910:SF3">
    <property type="entry name" value="HALOTOLERANCE PROTEIN 9-RELATED"/>
    <property type="match status" value="1"/>
</dbReference>
<keyword evidence="4" id="KW-0238">DNA-binding</keyword>
<dbReference type="GO" id="GO:0008270">
    <property type="term" value="F:zinc ion binding"/>
    <property type="evidence" value="ECO:0007669"/>
    <property type="project" value="InterPro"/>
</dbReference>
<feature type="domain" description="Zn(2)-C6 fungal-type" evidence="8">
    <location>
        <begin position="16"/>
        <end position="46"/>
    </location>
</feature>
<evidence type="ECO:0000256" key="4">
    <source>
        <dbReference type="ARBA" id="ARBA00023125"/>
    </source>
</evidence>
<keyword evidence="2" id="KW-0479">Metal-binding</keyword>
<proteinExistence type="predicted"/>
<evidence type="ECO:0000256" key="2">
    <source>
        <dbReference type="ARBA" id="ARBA00022723"/>
    </source>
</evidence>
<evidence type="ECO:0000313" key="9">
    <source>
        <dbReference type="EMBL" id="KAE8163478.1"/>
    </source>
</evidence>
<dbReference type="SUPFAM" id="SSF57701">
    <property type="entry name" value="Zn2/Cys6 DNA-binding domain"/>
    <property type="match status" value="1"/>
</dbReference>
<evidence type="ECO:0000256" key="1">
    <source>
        <dbReference type="ARBA" id="ARBA00004123"/>
    </source>
</evidence>
<dbReference type="SMART" id="SM00066">
    <property type="entry name" value="GAL4"/>
    <property type="match status" value="1"/>
</dbReference>
<feature type="compositionally biased region" description="Polar residues" evidence="7">
    <location>
        <begin position="151"/>
        <end position="162"/>
    </location>
</feature>
<reference evidence="9 10" key="1">
    <citation type="submission" date="2019-04" db="EMBL/GenBank/DDBJ databases">
        <title>Friends and foes A comparative genomics study of 23 Aspergillus species from section Flavi.</title>
        <authorList>
            <consortium name="DOE Joint Genome Institute"/>
            <person name="Kjaerbolling I."/>
            <person name="Vesth T."/>
            <person name="Frisvad J.C."/>
            <person name="Nybo J.L."/>
            <person name="Theobald S."/>
            <person name="Kildgaard S."/>
            <person name="Isbrandt T."/>
            <person name="Kuo A."/>
            <person name="Sato A."/>
            <person name="Lyhne E.K."/>
            <person name="Kogle M.E."/>
            <person name="Wiebenga A."/>
            <person name="Kun R.S."/>
            <person name="Lubbers R.J."/>
            <person name="Makela M.R."/>
            <person name="Barry K."/>
            <person name="Chovatia M."/>
            <person name="Clum A."/>
            <person name="Daum C."/>
            <person name="Haridas S."/>
            <person name="He G."/>
            <person name="LaButti K."/>
            <person name="Lipzen A."/>
            <person name="Mondo S."/>
            <person name="Riley R."/>
            <person name="Salamov A."/>
            <person name="Simmons B.A."/>
            <person name="Magnuson J.K."/>
            <person name="Henrissat B."/>
            <person name="Mortensen U.H."/>
            <person name="Larsen T.O."/>
            <person name="Devries R.P."/>
            <person name="Grigoriev I.V."/>
            <person name="Machida M."/>
            <person name="Baker S.E."/>
            <person name="Andersen M.R."/>
        </authorList>
    </citation>
    <scope>NUCLEOTIDE SEQUENCE [LARGE SCALE GENOMIC DNA]</scope>
    <source>
        <strain evidence="9 10">CBS 117626</strain>
    </source>
</reference>
<protein>
    <recommendedName>
        <fullName evidence="8">Zn(2)-C6 fungal-type domain-containing protein</fullName>
    </recommendedName>
</protein>
<keyword evidence="6" id="KW-0539">Nucleus</keyword>
<gene>
    <name evidence="9" type="ORF">BDV40DRAFT_138673</name>
</gene>
<accession>A0A5N6UXS4</accession>
<dbReference type="AlphaFoldDB" id="A0A5N6UXS4"/>